<evidence type="ECO:0000256" key="1">
    <source>
        <dbReference type="ARBA" id="ARBA00022598"/>
    </source>
</evidence>
<keyword evidence="1 5" id="KW-0436">Ligase</keyword>
<dbReference type="GO" id="GO:0005524">
    <property type="term" value="F:ATP binding"/>
    <property type="evidence" value="ECO:0007669"/>
    <property type="project" value="UniProtKB-UniRule"/>
</dbReference>
<keyword evidence="3 5" id="KW-0067">ATP-binding</keyword>
<dbReference type="InterPro" id="IPR017809">
    <property type="entry name" value="EgtA_Actinobacteria"/>
</dbReference>
<dbReference type="EMBL" id="FOIE01000010">
    <property type="protein sequence ID" value="SET90384.1"/>
    <property type="molecule type" value="Genomic_DNA"/>
</dbReference>
<evidence type="ECO:0000256" key="4">
    <source>
        <dbReference type="ARBA" id="ARBA00048819"/>
    </source>
</evidence>
<accession>A0A1I0I1E8</accession>
<gene>
    <name evidence="5" type="primary">egtA</name>
    <name evidence="7" type="ORF">SAMN04488546_4125</name>
</gene>
<dbReference type="NCBIfam" id="TIGR03444">
    <property type="entry name" value="EgtA_Cys_ligase"/>
    <property type="match status" value="1"/>
</dbReference>
<comment type="pathway">
    <text evidence="5">Amino-acid biosynthesis; ergothioneine biosynthesis.</text>
</comment>
<evidence type="ECO:0000313" key="8">
    <source>
        <dbReference type="Proteomes" id="UP000198507"/>
    </source>
</evidence>
<name>A0A1I0I1E8_9ACTN</name>
<dbReference type="InterPro" id="IPR014746">
    <property type="entry name" value="Gln_synth/guanido_kin_cat_dom"/>
</dbReference>
<dbReference type="PIRSF" id="PIRSF017901">
    <property type="entry name" value="GCL"/>
    <property type="match status" value="1"/>
</dbReference>
<evidence type="ECO:0000256" key="6">
    <source>
        <dbReference type="PIRNR" id="PIRNR017901"/>
    </source>
</evidence>
<dbReference type="Pfam" id="PF04107">
    <property type="entry name" value="GCS2"/>
    <property type="match status" value="1"/>
</dbReference>
<dbReference type="UniPathway" id="UPA01014"/>
<dbReference type="OrthoDB" id="9780152at2"/>
<dbReference type="AlphaFoldDB" id="A0A1I0I1E8"/>
<organism evidence="7 8">
    <name type="scientific">Geodermatophilus poikilotrophus</name>
    <dbReference type="NCBI Taxonomy" id="1333667"/>
    <lineage>
        <taxon>Bacteria</taxon>
        <taxon>Bacillati</taxon>
        <taxon>Actinomycetota</taxon>
        <taxon>Actinomycetes</taxon>
        <taxon>Geodermatophilales</taxon>
        <taxon>Geodermatophilaceae</taxon>
        <taxon>Geodermatophilus</taxon>
    </lineage>
</organism>
<dbReference type="InterPro" id="IPR006336">
    <property type="entry name" value="GCS2"/>
</dbReference>
<evidence type="ECO:0000256" key="5">
    <source>
        <dbReference type="HAMAP-Rule" id="MF_02034"/>
    </source>
</evidence>
<comment type="catalytic activity">
    <reaction evidence="4 5 6">
        <text>L-cysteine + L-glutamate + ATP = gamma-L-glutamyl-L-cysteine + ADP + phosphate + H(+)</text>
        <dbReference type="Rhea" id="RHEA:13285"/>
        <dbReference type="ChEBI" id="CHEBI:15378"/>
        <dbReference type="ChEBI" id="CHEBI:29985"/>
        <dbReference type="ChEBI" id="CHEBI:30616"/>
        <dbReference type="ChEBI" id="CHEBI:35235"/>
        <dbReference type="ChEBI" id="CHEBI:43474"/>
        <dbReference type="ChEBI" id="CHEBI:58173"/>
        <dbReference type="ChEBI" id="CHEBI:456216"/>
        <dbReference type="EC" id="6.3.2.2"/>
    </reaction>
</comment>
<dbReference type="HAMAP" id="MF_02034">
    <property type="entry name" value="EgtA"/>
    <property type="match status" value="1"/>
</dbReference>
<dbReference type="GO" id="GO:0006750">
    <property type="term" value="P:glutathione biosynthetic process"/>
    <property type="evidence" value="ECO:0007669"/>
    <property type="project" value="UniProtKB-UniRule"/>
</dbReference>
<reference evidence="8" key="1">
    <citation type="submission" date="2016-10" db="EMBL/GenBank/DDBJ databases">
        <authorList>
            <person name="Varghese N."/>
            <person name="Submissions S."/>
        </authorList>
    </citation>
    <scope>NUCLEOTIDE SEQUENCE [LARGE SCALE GENOMIC DNA]</scope>
    <source>
        <strain evidence="8">DSM 44209</strain>
    </source>
</reference>
<dbReference type="GO" id="GO:0052699">
    <property type="term" value="P:ergothioneine biosynthetic process"/>
    <property type="evidence" value="ECO:0007669"/>
    <property type="project" value="UniProtKB-UniRule"/>
</dbReference>
<evidence type="ECO:0000256" key="2">
    <source>
        <dbReference type="ARBA" id="ARBA00022741"/>
    </source>
</evidence>
<dbReference type="SUPFAM" id="SSF55931">
    <property type="entry name" value="Glutamine synthetase/guanido kinase"/>
    <property type="match status" value="1"/>
</dbReference>
<dbReference type="PANTHER" id="PTHR34378:SF1">
    <property type="entry name" value="GLUTAMATE--CYSTEINE LIGASE, CHLOROPLASTIC"/>
    <property type="match status" value="1"/>
</dbReference>
<comment type="similarity">
    <text evidence="5 6">Belongs to the glutamate--cysteine ligase type 2 family. EgtA subfamily.</text>
</comment>
<dbReference type="PANTHER" id="PTHR34378">
    <property type="entry name" value="GLUTAMATE--CYSTEINE LIGASE, CHLOROPLASTIC"/>
    <property type="match status" value="1"/>
</dbReference>
<dbReference type="RefSeq" id="WP_091448060.1">
    <property type="nucleotide sequence ID" value="NZ_FOIE01000010.1"/>
</dbReference>
<comment type="function">
    <text evidence="5">Catalyzes the synthesis of gamma-glutamylcysteine (gamma-GC). This compound is used as substrate for the biosynthesis of the low-molecular thiol compound ergothioneine.</text>
</comment>
<protein>
    <recommendedName>
        <fullName evidence="5">Glutamate--cysteine ligase EgtA</fullName>
        <ecNumber evidence="5">6.3.2.2</ecNumber>
    </recommendedName>
    <alternativeName>
        <fullName evidence="5">Gamma-glutamylcysteine synthase</fullName>
        <shortName evidence="5">GCS</shortName>
        <shortName evidence="5">Gamma-ECS</shortName>
    </alternativeName>
</protein>
<evidence type="ECO:0000313" key="7">
    <source>
        <dbReference type="EMBL" id="SET90384.1"/>
    </source>
</evidence>
<keyword evidence="2 5" id="KW-0547">Nucleotide-binding</keyword>
<dbReference type="EC" id="6.3.2.2" evidence="5"/>
<sequence length="418" mass="42390">MAPITAARTVVLDREAAAAHVAGTALRHGSVGPVGLELEAHLVDLAAPASRVPWPRIRDLVGVLPALPGGSRVTLEPGGQVELSGPPYPDVAAAVAALRADRDVLATALAAERLAVAPLGADPLRPPARVCPAPRYAAMEEHFAAVGCAAAGTAMMAGTAALQVNLDAGPCAGWSERVSLAHQLGPTLVAVAACSPLADGRPAGWVSHRQRVWSDLDQARCGPLLGGADPAGEWAAYALAAPVMLVRDPDGGGAVPVRERVGFADWITGDVPLGGRAPTTADLDYHLTTLFPPVRPRGYLEIRYLDAAPEPWWPALAAVTAVLLDDPVAAGHAAAATAPVAGAWDRAAHLGLADPALHAAARACLAAACAAVPVALRPEVEALADLVDRGRCPGDALLETARAGGPTAALLSATGAPR</sequence>
<dbReference type="GO" id="GO:0004357">
    <property type="term" value="F:glutamate-cysteine ligase activity"/>
    <property type="evidence" value="ECO:0007669"/>
    <property type="project" value="UniProtKB-UniRule"/>
</dbReference>
<proteinExistence type="inferred from homology"/>
<dbReference type="InterPro" id="IPR035434">
    <property type="entry name" value="GCL_bact_plant"/>
</dbReference>
<keyword evidence="8" id="KW-1185">Reference proteome</keyword>
<dbReference type="Gene3D" id="3.30.590.20">
    <property type="match status" value="1"/>
</dbReference>
<dbReference type="Proteomes" id="UP000198507">
    <property type="component" value="Unassembled WGS sequence"/>
</dbReference>
<evidence type="ECO:0000256" key="3">
    <source>
        <dbReference type="ARBA" id="ARBA00022840"/>
    </source>
</evidence>